<proteinExistence type="predicted"/>
<dbReference type="Gene3D" id="2.40.70.10">
    <property type="entry name" value="Acid Proteases"/>
    <property type="match status" value="1"/>
</dbReference>
<dbReference type="SUPFAM" id="SSF53098">
    <property type="entry name" value="Ribonuclease H-like"/>
    <property type="match status" value="1"/>
</dbReference>
<dbReference type="InterPro" id="IPR036397">
    <property type="entry name" value="RNaseH_sf"/>
</dbReference>
<organism evidence="1">
    <name type="scientific">Tanacetum cinerariifolium</name>
    <name type="common">Dalmatian daisy</name>
    <name type="synonym">Chrysanthemum cinerariifolium</name>
    <dbReference type="NCBI Taxonomy" id="118510"/>
    <lineage>
        <taxon>Eukaryota</taxon>
        <taxon>Viridiplantae</taxon>
        <taxon>Streptophyta</taxon>
        <taxon>Embryophyta</taxon>
        <taxon>Tracheophyta</taxon>
        <taxon>Spermatophyta</taxon>
        <taxon>Magnoliopsida</taxon>
        <taxon>eudicotyledons</taxon>
        <taxon>Gunneridae</taxon>
        <taxon>Pentapetalae</taxon>
        <taxon>asterids</taxon>
        <taxon>campanulids</taxon>
        <taxon>Asterales</taxon>
        <taxon>Asteraceae</taxon>
        <taxon>Asteroideae</taxon>
        <taxon>Anthemideae</taxon>
        <taxon>Anthemidinae</taxon>
        <taxon>Tanacetum</taxon>
    </lineage>
</organism>
<name>A0A699H0Z3_TANCI</name>
<gene>
    <name evidence="1" type="ORF">Tci_279564</name>
</gene>
<evidence type="ECO:0008006" key="2">
    <source>
        <dbReference type="Google" id="ProtNLM"/>
    </source>
</evidence>
<protein>
    <recommendedName>
        <fullName evidence="2">Integrase catalytic domain-containing protein</fullName>
    </recommendedName>
</protein>
<dbReference type="InterPro" id="IPR021109">
    <property type="entry name" value="Peptidase_aspartic_dom_sf"/>
</dbReference>
<dbReference type="AlphaFoldDB" id="A0A699H0Z3"/>
<reference evidence="1" key="1">
    <citation type="journal article" date="2019" name="Sci. Rep.">
        <title>Draft genome of Tanacetum cinerariifolium, the natural source of mosquito coil.</title>
        <authorList>
            <person name="Yamashiro T."/>
            <person name="Shiraishi A."/>
            <person name="Satake H."/>
            <person name="Nakayama K."/>
        </authorList>
    </citation>
    <scope>NUCLEOTIDE SEQUENCE</scope>
</reference>
<dbReference type="PANTHER" id="PTHR33067:SF35">
    <property type="entry name" value="ASPARTIC PEPTIDASE DDI1-TYPE DOMAIN-CONTAINING PROTEIN"/>
    <property type="match status" value="1"/>
</dbReference>
<accession>A0A699H0Z3</accession>
<evidence type="ECO:0000313" key="1">
    <source>
        <dbReference type="EMBL" id="GEX07589.1"/>
    </source>
</evidence>
<dbReference type="InterPro" id="IPR012337">
    <property type="entry name" value="RNaseH-like_sf"/>
</dbReference>
<dbReference type="EMBL" id="BKCJ010088231">
    <property type="protein sequence ID" value="GEX07589.1"/>
    <property type="molecule type" value="Genomic_DNA"/>
</dbReference>
<dbReference type="CDD" id="cd00303">
    <property type="entry name" value="retropepsin_like"/>
    <property type="match status" value="1"/>
</dbReference>
<dbReference type="PANTHER" id="PTHR33067">
    <property type="entry name" value="RNA-DIRECTED DNA POLYMERASE-RELATED"/>
    <property type="match status" value="1"/>
</dbReference>
<comment type="caution">
    <text evidence="1">The sequence shown here is derived from an EMBL/GenBank/DDBJ whole genome shotgun (WGS) entry which is preliminary data.</text>
</comment>
<sequence length="807" mass="92484">MLCSSSMKKVFQRRLKLPWVLAIRKGRIQKDNKKSQGEKGKDKAKNKLAFAPKPKILSLPKRDNMAKDFICHQYKVGLKASMRLKHEALSLYVGNEIRTAVKAIRSFDIVLLGGLIIILDNCHFAPTITRDIVFYFNAIPRDGIYEIDMHDLYPNHDGILEPTHDESLKKCKSCKSGKIKQKPFSHQVERAKDLLGLIHTDACGPSRIMSREGVGYFITFIDDFSLYGYVNLMKHKHEVFETFKVFHNEVENQLGKKIKAIRFDRGGEYLSHEFVNHMKSCGYALESAARILNTIPTKKVDRMPYEIWHGKAPKLSYLRLWGCYYFYNLLENMIFVARDAKFFENSHTLQEVSGSHGFLKASGSDEIKKIAFTQNPNEPSVYLKASGINAAFQVLYLNDILIMGNDITMLQHVKSWLKSTFEHHPYHFTYPERRITMEEVLYKFIDEGKRQQEDMRAFIHEFKTTNKLLFKERNNSLSKLRFEVQGLLRVINNTPISKLEVEGVTTRGGKTMNQDVQDNDTNIHTKETLLINHNELVESNEVLTEDQPQKTNEPVVRPHVKLEEYCMITVNERCSEVLLNKLPLKEKDLGSFTIPCYIGQLNINNALKDLGASISLMPYTMYKKLGLEKPKATRMSLELADRSIQYPRGIVENVLIKVDKFVLLKDFSILDMGEHSRVPIILGRPFLATARAMIGVFNKKITLRVGEDEAILIMDQSYKRSPAEDNECYGVDDLDDAINVEAQELLANDTTDSFLLKGLEKSIEQSDLESCKCEAADDSDSIRRIKAVNMPYPIAQKTAEPNKVKRE</sequence>
<dbReference type="GO" id="GO:0003676">
    <property type="term" value="F:nucleic acid binding"/>
    <property type="evidence" value="ECO:0007669"/>
    <property type="project" value="InterPro"/>
</dbReference>
<dbReference type="Gene3D" id="3.30.420.10">
    <property type="entry name" value="Ribonuclease H-like superfamily/Ribonuclease H"/>
    <property type="match status" value="1"/>
</dbReference>